<accession>A0ABX2CZZ9</accession>
<dbReference type="EMBL" id="SRRZ01000049">
    <property type="protein sequence ID" value="NQE35188.1"/>
    <property type="molecule type" value="Genomic_DNA"/>
</dbReference>
<keyword evidence="2" id="KW-1185">Reference proteome</keyword>
<organism evidence="1 2">
    <name type="scientific">Microcoleus asticus IPMA8</name>
    <dbReference type="NCBI Taxonomy" id="2563858"/>
    <lineage>
        <taxon>Bacteria</taxon>
        <taxon>Bacillati</taxon>
        <taxon>Cyanobacteriota</taxon>
        <taxon>Cyanophyceae</taxon>
        <taxon>Oscillatoriophycideae</taxon>
        <taxon>Oscillatoriales</taxon>
        <taxon>Microcoleaceae</taxon>
        <taxon>Microcoleus</taxon>
        <taxon>Microcoleus asticus</taxon>
    </lineage>
</organism>
<dbReference type="RefSeq" id="WP_172188382.1">
    <property type="nucleotide sequence ID" value="NZ_CAWPPK010000262.1"/>
</dbReference>
<protein>
    <submittedName>
        <fullName evidence="1">Uncharacterized protein</fullName>
    </submittedName>
</protein>
<comment type="caution">
    <text evidence="1">The sequence shown here is derived from an EMBL/GenBank/DDBJ whole genome shotgun (WGS) entry which is preliminary data.</text>
</comment>
<reference evidence="1 2" key="1">
    <citation type="journal article" date="2020" name="Sci. Rep.">
        <title>A novel cyanobacterial geosmin producer, revising GeoA distribution and dispersion patterns in Bacteria.</title>
        <authorList>
            <person name="Churro C."/>
            <person name="Semedo-Aguiar A.P."/>
            <person name="Silva A.D."/>
            <person name="Pereira-Leal J.B."/>
            <person name="Leite R.B."/>
        </authorList>
    </citation>
    <scope>NUCLEOTIDE SEQUENCE [LARGE SCALE GENOMIC DNA]</scope>
    <source>
        <strain evidence="1 2">IPMA8</strain>
    </source>
</reference>
<name>A0ABX2CZZ9_9CYAN</name>
<evidence type="ECO:0000313" key="1">
    <source>
        <dbReference type="EMBL" id="NQE35188.1"/>
    </source>
</evidence>
<evidence type="ECO:0000313" key="2">
    <source>
        <dbReference type="Proteomes" id="UP000702425"/>
    </source>
</evidence>
<sequence length="111" mass="12027">MVIHKIACSGESGKTIVVELPTSVTMSGTSLSFSTDWNNVPISNLLALLKCLEILRSLPQDALEEAAEELKGIADFYSDRLPQANLPVIPVRSIKAKLMPAQVRPPIVLES</sequence>
<proteinExistence type="predicted"/>
<dbReference type="Proteomes" id="UP000702425">
    <property type="component" value="Unassembled WGS sequence"/>
</dbReference>
<gene>
    <name evidence="1" type="ORF">E5S67_02918</name>
</gene>